<protein>
    <submittedName>
        <fullName evidence="1">Uncharacterized protein</fullName>
    </submittedName>
</protein>
<evidence type="ECO:0000313" key="2">
    <source>
        <dbReference type="Proteomes" id="UP000294498"/>
    </source>
</evidence>
<dbReference type="RefSeq" id="WP_133996581.1">
    <property type="nucleotide sequence ID" value="NZ_SODV01000002.1"/>
</dbReference>
<accession>A0A4R8DGG1</accession>
<gene>
    <name evidence="1" type="ORF">EDB95_4160</name>
</gene>
<keyword evidence="2" id="KW-1185">Reference proteome</keyword>
<dbReference type="OrthoDB" id="1118927at2"/>
<evidence type="ECO:0000313" key="1">
    <source>
        <dbReference type="EMBL" id="TDW96334.1"/>
    </source>
</evidence>
<comment type="caution">
    <text evidence="1">The sequence shown here is derived from an EMBL/GenBank/DDBJ whole genome shotgun (WGS) entry which is preliminary data.</text>
</comment>
<reference evidence="1 2" key="1">
    <citation type="submission" date="2019-03" db="EMBL/GenBank/DDBJ databases">
        <title>Genomic Encyclopedia of Type Strains, Phase IV (KMG-IV): sequencing the most valuable type-strain genomes for metagenomic binning, comparative biology and taxonomic classification.</title>
        <authorList>
            <person name="Goeker M."/>
        </authorList>
    </citation>
    <scope>NUCLEOTIDE SEQUENCE [LARGE SCALE GENOMIC DNA]</scope>
    <source>
        <strain evidence="1 2">DSM 100059</strain>
    </source>
</reference>
<dbReference type="AlphaFoldDB" id="A0A4R8DGG1"/>
<dbReference type="Proteomes" id="UP000294498">
    <property type="component" value="Unassembled WGS sequence"/>
</dbReference>
<sequence>MRCAFLLLTGLFLFSCKKSHNTTTNPADAPLVGTWQWVVTYGSQAVTNGNPADIANYALTPANMGYQETLTLNANQTYTLSRSNGTGSSGRWGIDTLISLDGPISSLFFAPSGGGDTSYNHSFRGDTLDINNQEITAAGWMNRLYVRGGDNTSGN</sequence>
<proteinExistence type="predicted"/>
<dbReference type="PROSITE" id="PS51257">
    <property type="entry name" value="PROKAR_LIPOPROTEIN"/>
    <property type="match status" value="1"/>
</dbReference>
<organism evidence="1 2">
    <name type="scientific">Dinghuibacter silviterrae</name>
    <dbReference type="NCBI Taxonomy" id="1539049"/>
    <lineage>
        <taxon>Bacteria</taxon>
        <taxon>Pseudomonadati</taxon>
        <taxon>Bacteroidota</taxon>
        <taxon>Chitinophagia</taxon>
        <taxon>Chitinophagales</taxon>
        <taxon>Chitinophagaceae</taxon>
        <taxon>Dinghuibacter</taxon>
    </lineage>
</organism>
<name>A0A4R8DGG1_9BACT</name>
<dbReference type="EMBL" id="SODV01000002">
    <property type="protein sequence ID" value="TDW96334.1"/>
    <property type="molecule type" value="Genomic_DNA"/>
</dbReference>